<evidence type="ECO:0000313" key="3">
    <source>
        <dbReference type="EMBL" id="GAA4691283.1"/>
    </source>
</evidence>
<feature type="domain" description="Creatinase N-terminal" evidence="2">
    <location>
        <begin position="19"/>
        <end position="161"/>
    </location>
</feature>
<feature type="domain" description="Peptidase M24" evidence="1">
    <location>
        <begin position="171"/>
        <end position="375"/>
    </location>
</feature>
<dbReference type="PANTHER" id="PTHR46112:SF3">
    <property type="entry name" value="AMINOPEPTIDASE YPDF"/>
    <property type="match status" value="1"/>
</dbReference>
<dbReference type="InterPro" id="IPR029149">
    <property type="entry name" value="Creatin/AminoP/Spt16_N"/>
</dbReference>
<evidence type="ECO:0000259" key="1">
    <source>
        <dbReference type="Pfam" id="PF00557"/>
    </source>
</evidence>
<dbReference type="CDD" id="cd01066">
    <property type="entry name" value="APP_MetAP"/>
    <property type="match status" value="1"/>
</dbReference>
<dbReference type="Pfam" id="PF01321">
    <property type="entry name" value="Creatinase_N"/>
    <property type="match status" value="1"/>
</dbReference>
<evidence type="ECO:0000259" key="2">
    <source>
        <dbReference type="Pfam" id="PF01321"/>
    </source>
</evidence>
<name>A0ABP8WNE3_9PSEU</name>
<dbReference type="SUPFAM" id="SSF53092">
    <property type="entry name" value="Creatinase/prolidase N-terminal domain"/>
    <property type="match status" value="1"/>
</dbReference>
<dbReference type="PANTHER" id="PTHR46112">
    <property type="entry name" value="AMINOPEPTIDASE"/>
    <property type="match status" value="1"/>
</dbReference>
<reference evidence="4" key="1">
    <citation type="journal article" date="2019" name="Int. J. Syst. Evol. Microbiol.">
        <title>The Global Catalogue of Microorganisms (GCM) 10K type strain sequencing project: providing services to taxonomists for standard genome sequencing and annotation.</title>
        <authorList>
            <consortium name="The Broad Institute Genomics Platform"/>
            <consortium name="The Broad Institute Genome Sequencing Center for Infectious Disease"/>
            <person name="Wu L."/>
            <person name="Ma J."/>
        </authorList>
    </citation>
    <scope>NUCLEOTIDE SEQUENCE [LARGE SCALE GENOMIC DNA]</scope>
    <source>
        <strain evidence="4">JCM 18055</strain>
    </source>
</reference>
<dbReference type="InterPro" id="IPR036005">
    <property type="entry name" value="Creatinase/aminopeptidase-like"/>
</dbReference>
<dbReference type="Proteomes" id="UP001500325">
    <property type="component" value="Unassembled WGS sequence"/>
</dbReference>
<accession>A0ABP8WNE3</accession>
<gene>
    <name evidence="3" type="ORF">GCM10023215_30200</name>
</gene>
<proteinExistence type="predicted"/>
<dbReference type="EMBL" id="BAABIC010000009">
    <property type="protein sequence ID" value="GAA4691283.1"/>
    <property type="molecule type" value="Genomic_DNA"/>
</dbReference>
<dbReference type="InterPro" id="IPR050659">
    <property type="entry name" value="Peptidase_M24B"/>
</dbReference>
<dbReference type="Gene3D" id="3.40.350.10">
    <property type="entry name" value="Creatinase/prolidase N-terminal domain"/>
    <property type="match status" value="1"/>
</dbReference>
<evidence type="ECO:0000313" key="4">
    <source>
        <dbReference type="Proteomes" id="UP001500325"/>
    </source>
</evidence>
<keyword evidence="4" id="KW-1185">Reference proteome</keyword>
<comment type="caution">
    <text evidence="3">The sequence shown here is derived from an EMBL/GenBank/DDBJ whole genome shotgun (WGS) entry which is preliminary data.</text>
</comment>
<organism evidence="3 4">
    <name type="scientific">Pseudonocardia yuanmonensis</name>
    <dbReference type="NCBI Taxonomy" id="1095914"/>
    <lineage>
        <taxon>Bacteria</taxon>
        <taxon>Bacillati</taxon>
        <taxon>Actinomycetota</taxon>
        <taxon>Actinomycetes</taxon>
        <taxon>Pseudonocardiales</taxon>
        <taxon>Pseudonocardiaceae</taxon>
        <taxon>Pseudonocardia</taxon>
    </lineage>
</organism>
<dbReference type="InterPro" id="IPR000994">
    <property type="entry name" value="Pept_M24"/>
</dbReference>
<dbReference type="Gene3D" id="3.90.230.10">
    <property type="entry name" value="Creatinase/methionine aminopeptidase superfamily"/>
    <property type="match status" value="1"/>
</dbReference>
<protein>
    <submittedName>
        <fullName evidence="3">Xaa-Pro peptidase family protein</fullName>
    </submittedName>
</protein>
<dbReference type="SUPFAM" id="SSF55920">
    <property type="entry name" value="Creatinase/aminopeptidase"/>
    <property type="match status" value="1"/>
</dbReference>
<sequence>MEAPTRTEATSPPFDTGLLDRLMEEAGLDAILATSKHNVQYLLGGHRYFFFDYMDAIGVGRYLPVVLYVRGDVGAAAYVGNETEGWQLDNAPLWVPTVELTSWGSVDAVESALAHLRKVCSAGATVGVEQSFLPADSFVRLSQEQDVTLIEAFGVLERLRARKSPAELAIVERASDAIVDSMTAVFASHGAGATKRELVAALRTEQVRRGLTYEYCLVSMGSSFNRGESDQAWQAGEVLCLDSGGNLGGYIGDLARMAVLGPPDGELIDLLGEIEEIQQATRLPVRPGVRGGEVYAAAEAAMGATPHGRSMFFVAHGMGLVSHEAPRLTCTGPVPYPADDADRPLEEGMVLSIETTLQHPRRGFIKLEDTVVVTADGHRAFGDGARDWTAAGV</sequence>
<dbReference type="InterPro" id="IPR000587">
    <property type="entry name" value="Creatinase_N"/>
</dbReference>
<dbReference type="RefSeq" id="WP_345381132.1">
    <property type="nucleotide sequence ID" value="NZ_BAABIC010000009.1"/>
</dbReference>
<dbReference type="Pfam" id="PF00557">
    <property type="entry name" value="Peptidase_M24"/>
    <property type="match status" value="1"/>
</dbReference>